<evidence type="ECO:0000313" key="1">
    <source>
        <dbReference type="EMBL" id="JAD33241.1"/>
    </source>
</evidence>
<sequence length="26" mass="3183">MAVPYCHQPLFGMILFLIHLRMQFLY</sequence>
<reference evidence="1" key="1">
    <citation type="submission" date="2014-09" db="EMBL/GenBank/DDBJ databases">
        <authorList>
            <person name="Magalhaes I.L.F."/>
            <person name="Oliveira U."/>
            <person name="Santos F.R."/>
            <person name="Vidigal T.H.D.A."/>
            <person name="Brescovit A.D."/>
            <person name="Santos A.J."/>
        </authorList>
    </citation>
    <scope>NUCLEOTIDE SEQUENCE</scope>
    <source>
        <tissue evidence="1">Shoot tissue taken approximately 20 cm above the soil surface</tissue>
    </source>
</reference>
<dbReference type="EMBL" id="GBRH01264654">
    <property type="protein sequence ID" value="JAD33241.1"/>
    <property type="molecule type" value="Transcribed_RNA"/>
</dbReference>
<dbReference type="AlphaFoldDB" id="A0A0A8Z360"/>
<accession>A0A0A8Z360</accession>
<protein>
    <submittedName>
        <fullName evidence="1">Uncharacterized protein</fullName>
    </submittedName>
</protein>
<proteinExistence type="predicted"/>
<reference evidence="1" key="2">
    <citation type="journal article" date="2015" name="Data Brief">
        <title>Shoot transcriptome of the giant reed, Arundo donax.</title>
        <authorList>
            <person name="Barrero R.A."/>
            <person name="Guerrero F.D."/>
            <person name="Moolhuijzen P."/>
            <person name="Goolsby J.A."/>
            <person name="Tidwell J."/>
            <person name="Bellgard S.E."/>
            <person name="Bellgard M.I."/>
        </authorList>
    </citation>
    <scope>NUCLEOTIDE SEQUENCE</scope>
    <source>
        <tissue evidence="1">Shoot tissue taken approximately 20 cm above the soil surface</tissue>
    </source>
</reference>
<name>A0A0A8Z360_ARUDO</name>
<organism evidence="1">
    <name type="scientific">Arundo donax</name>
    <name type="common">Giant reed</name>
    <name type="synonym">Donax arundinaceus</name>
    <dbReference type="NCBI Taxonomy" id="35708"/>
    <lineage>
        <taxon>Eukaryota</taxon>
        <taxon>Viridiplantae</taxon>
        <taxon>Streptophyta</taxon>
        <taxon>Embryophyta</taxon>
        <taxon>Tracheophyta</taxon>
        <taxon>Spermatophyta</taxon>
        <taxon>Magnoliopsida</taxon>
        <taxon>Liliopsida</taxon>
        <taxon>Poales</taxon>
        <taxon>Poaceae</taxon>
        <taxon>PACMAD clade</taxon>
        <taxon>Arundinoideae</taxon>
        <taxon>Arundineae</taxon>
        <taxon>Arundo</taxon>
    </lineage>
</organism>